<proteinExistence type="predicted"/>
<evidence type="ECO:0000256" key="1">
    <source>
        <dbReference type="SAM" id="MobiDB-lite"/>
    </source>
</evidence>
<comment type="caution">
    <text evidence="2">The sequence shown here is derived from an EMBL/GenBank/DDBJ whole genome shotgun (WGS) entry which is preliminary data.</text>
</comment>
<dbReference type="Gramene" id="Psat07G0222000-T1">
    <property type="protein sequence ID" value="KAI5385535.1"/>
    <property type="gene ID" value="KIW84_072220"/>
</dbReference>
<keyword evidence="3" id="KW-1185">Reference proteome</keyword>
<feature type="region of interest" description="Disordered" evidence="1">
    <location>
        <begin position="69"/>
        <end position="102"/>
    </location>
</feature>
<reference evidence="2 3" key="1">
    <citation type="journal article" date="2022" name="Nat. Genet.">
        <title>Improved pea reference genome and pan-genome highlight genomic features and evolutionary characteristics.</title>
        <authorList>
            <person name="Yang T."/>
            <person name="Liu R."/>
            <person name="Luo Y."/>
            <person name="Hu S."/>
            <person name="Wang D."/>
            <person name="Wang C."/>
            <person name="Pandey M.K."/>
            <person name="Ge S."/>
            <person name="Xu Q."/>
            <person name="Li N."/>
            <person name="Li G."/>
            <person name="Huang Y."/>
            <person name="Saxena R.K."/>
            <person name="Ji Y."/>
            <person name="Li M."/>
            <person name="Yan X."/>
            <person name="He Y."/>
            <person name="Liu Y."/>
            <person name="Wang X."/>
            <person name="Xiang C."/>
            <person name="Varshney R.K."/>
            <person name="Ding H."/>
            <person name="Gao S."/>
            <person name="Zong X."/>
        </authorList>
    </citation>
    <scope>NUCLEOTIDE SEQUENCE [LARGE SCALE GENOMIC DNA]</scope>
    <source>
        <strain evidence="2 3">cv. Zhongwan 6</strain>
    </source>
</reference>
<feature type="region of interest" description="Disordered" evidence="1">
    <location>
        <begin position="165"/>
        <end position="184"/>
    </location>
</feature>
<dbReference type="EMBL" id="JAMSHJ010000007">
    <property type="protein sequence ID" value="KAI5385535.1"/>
    <property type="molecule type" value="Genomic_DNA"/>
</dbReference>
<gene>
    <name evidence="2" type="ORF">KIW84_072220</name>
</gene>
<evidence type="ECO:0000313" key="3">
    <source>
        <dbReference type="Proteomes" id="UP001058974"/>
    </source>
</evidence>
<sequence length="389" mass="43575">MKKFGSQKERVKYCVRPLNNDQDVLQFLKDIVGYDVIDVYVEHSVGIPHIIDDSELNVEDDVQCIGLKRNTDPNGVVEDGVTTDPNGGGAKEENIDPNGVAENDVSIVPNGVAEEENIDPNDDVTIDPNVIAGEGTTDIDEDYVATEGEASSCQNKKDHAEMVHVESEDSDHLYTPPGSDDEDEGMKDVVKDYAMENQKNVFIKKNDSKMIVVKCTDGYHTCHRIADNRSEKTKWLANRFARILRHNPFMKPSGLKAEVVERWGVKLSHDQTYRAKRKSMELVQGVGIEQFTHLRSYGQELLKSNSNSTVVIQYTDSNGNHVFERIYLCLETCNEGFAKTSRPLIRKSTFMDTYSSIVYPTNGLQLKLVDDLNTMAPPVMGRAIGRPKN</sequence>
<organism evidence="2 3">
    <name type="scientific">Pisum sativum</name>
    <name type="common">Garden pea</name>
    <name type="synonym">Lathyrus oleraceus</name>
    <dbReference type="NCBI Taxonomy" id="3888"/>
    <lineage>
        <taxon>Eukaryota</taxon>
        <taxon>Viridiplantae</taxon>
        <taxon>Streptophyta</taxon>
        <taxon>Embryophyta</taxon>
        <taxon>Tracheophyta</taxon>
        <taxon>Spermatophyta</taxon>
        <taxon>Magnoliopsida</taxon>
        <taxon>eudicotyledons</taxon>
        <taxon>Gunneridae</taxon>
        <taxon>Pentapetalae</taxon>
        <taxon>rosids</taxon>
        <taxon>fabids</taxon>
        <taxon>Fabales</taxon>
        <taxon>Fabaceae</taxon>
        <taxon>Papilionoideae</taxon>
        <taxon>50 kb inversion clade</taxon>
        <taxon>NPAAA clade</taxon>
        <taxon>Hologalegina</taxon>
        <taxon>IRL clade</taxon>
        <taxon>Fabeae</taxon>
        <taxon>Lathyrus</taxon>
    </lineage>
</organism>
<dbReference type="Proteomes" id="UP001058974">
    <property type="component" value="Chromosome 7"/>
</dbReference>
<evidence type="ECO:0000313" key="2">
    <source>
        <dbReference type="EMBL" id="KAI5385535.1"/>
    </source>
</evidence>
<dbReference type="PANTHER" id="PTHR31973">
    <property type="entry name" value="POLYPROTEIN, PUTATIVE-RELATED"/>
    <property type="match status" value="1"/>
</dbReference>
<dbReference type="PANTHER" id="PTHR31973:SF187">
    <property type="entry name" value="MUTATOR TRANSPOSASE MUDRA PROTEIN"/>
    <property type="match status" value="1"/>
</dbReference>
<protein>
    <submittedName>
        <fullName evidence="2">Uncharacterized protein</fullName>
    </submittedName>
</protein>
<name>A0A9D4ZX48_PEA</name>
<accession>A0A9D4ZX48</accession>
<dbReference type="AlphaFoldDB" id="A0A9D4ZX48"/>